<keyword evidence="3" id="KW-1185">Reference proteome</keyword>
<keyword evidence="1" id="KW-1133">Transmembrane helix</keyword>
<sequence length="166" mass="18050">MTIALARISIISASLHLGLPRGRLFYYSALLSALWSTFVGMLSVGLALEAIIVRVYAPFFMITWLIANVAVCFMPIEVLPTRSVSTMFRVQSAQRINSDSTLAFSSHGQSSRSSGFHFFNGPVDSTSAPAKGCVLKHQPGHQSIITATQDVVVCGATFESHKNYHL</sequence>
<reference evidence="3" key="1">
    <citation type="journal article" date="2017" name="Nat. Ecol. Evol.">
        <title>Genome expansion and lineage-specific genetic innovations in the forest pathogenic fungi Armillaria.</title>
        <authorList>
            <person name="Sipos G."/>
            <person name="Prasanna A.N."/>
            <person name="Walter M.C."/>
            <person name="O'Connor E."/>
            <person name="Balint B."/>
            <person name="Krizsan K."/>
            <person name="Kiss B."/>
            <person name="Hess J."/>
            <person name="Varga T."/>
            <person name="Slot J."/>
            <person name="Riley R."/>
            <person name="Boka B."/>
            <person name="Rigling D."/>
            <person name="Barry K."/>
            <person name="Lee J."/>
            <person name="Mihaltcheva S."/>
            <person name="LaButti K."/>
            <person name="Lipzen A."/>
            <person name="Waldron R."/>
            <person name="Moloney N.M."/>
            <person name="Sperisen C."/>
            <person name="Kredics L."/>
            <person name="Vagvoelgyi C."/>
            <person name="Patrignani A."/>
            <person name="Fitzpatrick D."/>
            <person name="Nagy I."/>
            <person name="Doyle S."/>
            <person name="Anderson J.B."/>
            <person name="Grigoriev I.V."/>
            <person name="Gueldener U."/>
            <person name="Muensterkoetter M."/>
            <person name="Nagy L.G."/>
        </authorList>
    </citation>
    <scope>NUCLEOTIDE SEQUENCE [LARGE SCALE GENOMIC DNA]</scope>
    <source>
        <strain evidence="3">Ar21-2</strain>
    </source>
</reference>
<evidence type="ECO:0000256" key="1">
    <source>
        <dbReference type="SAM" id="Phobius"/>
    </source>
</evidence>
<feature type="transmembrane region" description="Helical" evidence="1">
    <location>
        <begin position="55"/>
        <end position="76"/>
    </location>
</feature>
<feature type="transmembrane region" description="Helical" evidence="1">
    <location>
        <begin position="24"/>
        <end position="48"/>
    </location>
</feature>
<proteinExistence type="predicted"/>
<keyword evidence="1" id="KW-0812">Transmembrane</keyword>
<evidence type="ECO:0000313" key="3">
    <source>
        <dbReference type="Proteomes" id="UP000217790"/>
    </source>
</evidence>
<name>A0A2H3EC15_ARMGA</name>
<dbReference type="EMBL" id="KZ293648">
    <property type="protein sequence ID" value="PBK98063.1"/>
    <property type="molecule type" value="Genomic_DNA"/>
</dbReference>
<dbReference type="InParanoid" id="A0A2H3EC15"/>
<keyword evidence="1" id="KW-0472">Membrane</keyword>
<dbReference type="OrthoDB" id="2140105at2759"/>
<protein>
    <submittedName>
        <fullName evidence="2">Uncharacterized protein</fullName>
    </submittedName>
</protein>
<dbReference type="STRING" id="47427.A0A2H3EC15"/>
<gene>
    <name evidence="2" type="ORF">ARMGADRAFT_1161622</name>
</gene>
<evidence type="ECO:0000313" key="2">
    <source>
        <dbReference type="EMBL" id="PBK98063.1"/>
    </source>
</evidence>
<dbReference type="Proteomes" id="UP000217790">
    <property type="component" value="Unassembled WGS sequence"/>
</dbReference>
<accession>A0A2H3EC15</accession>
<organism evidence="2 3">
    <name type="scientific">Armillaria gallica</name>
    <name type="common">Bulbous honey fungus</name>
    <name type="synonym">Armillaria bulbosa</name>
    <dbReference type="NCBI Taxonomy" id="47427"/>
    <lineage>
        <taxon>Eukaryota</taxon>
        <taxon>Fungi</taxon>
        <taxon>Dikarya</taxon>
        <taxon>Basidiomycota</taxon>
        <taxon>Agaricomycotina</taxon>
        <taxon>Agaricomycetes</taxon>
        <taxon>Agaricomycetidae</taxon>
        <taxon>Agaricales</taxon>
        <taxon>Marasmiineae</taxon>
        <taxon>Physalacriaceae</taxon>
        <taxon>Armillaria</taxon>
    </lineage>
</organism>
<dbReference type="AlphaFoldDB" id="A0A2H3EC15"/>